<feature type="domain" description="HNH nuclease" evidence="3">
    <location>
        <begin position="319"/>
        <end position="370"/>
    </location>
</feature>
<dbReference type="GO" id="GO:0008270">
    <property type="term" value="F:zinc ion binding"/>
    <property type="evidence" value="ECO:0007669"/>
    <property type="project" value="InterPro"/>
</dbReference>
<dbReference type="CDD" id="cd00085">
    <property type="entry name" value="HNHc"/>
    <property type="match status" value="1"/>
</dbReference>
<dbReference type="Gene3D" id="1.10.30.50">
    <property type="match status" value="1"/>
</dbReference>
<keyword evidence="5" id="KW-1185">Reference proteome</keyword>
<dbReference type="Proteomes" id="UP000260351">
    <property type="component" value="Unassembled WGS sequence"/>
</dbReference>
<dbReference type="InterPro" id="IPR003615">
    <property type="entry name" value="HNH_nuc"/>
</dbReference>
<keyword evidence="4" id="KW-0378">Hydrolase</keyword>
<gene>
    <name evidence="4" type="ORF">DZC52_04355</name>
</gene>
<organism evidence="4 5">
    <name type="scientific">Wenzhouxiangella sediminis</name>
    <dbReference type="NCBI Taxonomy" id="1792836"/>
    <lineage>
        <taxon>Bacteria</taxon>
        <taxon>Pseudomonadati</taxon>
        <taxon>Pseudomonadota</taxon>
        <taxon>Gammaproteobacteria</taxon>
        <taxon>Chromatiales</taxon>
        <taxon>Wenzhouxiangellaceae</taxon>
        <taxon>Wenzhouxiangella</taxon>
    </lineage>
</organism>
<accession>A0A3E1KB85</accession>
<name>A0A3E1KB85_9GAMM</name>
<proteinExistence type="inferred from homology"/>
<evidence type="ECO:0000259" key="3">
    <source>
        <dbReference type="SMART" id="SM00507"/>
    </source>
</evidence>
<dbReference type="AlphaFoldDB" id="A0A3E1KB85"/>
<dbReference type="GO" id="GO:0003676">
    <property type="term" value="F:nucleic acid binding"/>
    <property type="evidence" value="ECO:0007669"/>
    <property type="project" value="InterPro"/>
</dbReference>
<dbReference type="Pfam" id="PF02720">
    <property type="entry name" value="DUF222"/>
    <property type="match status" value="1"/>
</dbReference>
<comment type="similarity">
    <text evidence="1">Belongs to the Rv1128c/1148c/1588c/1702c/1945/3466 family.</text>
</comment>
<dbReference type="SMART" id="SM00507">
    <property type="entry name" value="HNHc"/>
    <property type="match status" value="1"/>
</dbReference>
<evidence type="ECO:0000256" key="1">
    <source>
        <dbReference type="ARBA" id="ARBA00023450"/>
    </source>
</evidence>
<keyword evidence="4" id="KW-0255">Endonuclease</keyword>
<evidence type="ECO:0000256" key="2">
    <source>
        <dbReference type="SAM" id="MobiDB-lite"/>
    </source>
</evidence>
<dbReference type="Pfam" id="PF01844">
    <property type="entry name" value="HNH"/>
    <property type="match status" value="1"/>
</dbReference>
<dbReference type="InterPro" id="IPR003870">
    <property type="entry name" value="DUF222"/>
</dbReference>
<comment type="caution">
    <text evidence="4">The sequence shown here is derived from an EMBL/GenBank/DDBJ whole genome shotgun (WGS) entry which is preliminary data.</text>
</comment>
<sequence length="451" mass="49962">MKEGKIMALTTPITPTLPEQEIRALEDQITELAAHIHAANYRLLTLIRQFDESAGWAEPGLRSCAHWLNWKCGIGLNAAREKVRVAHALGDLPKTSASFSKGEISYSKVRAMTRVATAENEEFLLTIALHGTAAHVERAVRQFTRAKRNEALDAENERHERRRVVWRVDEDGCWSLHARFTPEQGERVMKAIDAAVDEIEAEQEDVSAETSAEPDRTKPMPCPMAQKRADALERLADAFLSGGGGAVHGGDRCTVHVHTDLDTLRADGEGAESSLEDGANVSAETSRRLACDCGVVPWRESLDGETLDVGRKTRSIPPSIRRALQRRDGGCRFPGCTAHKYVDAHHIRHWADGGETKLDNLVTLCRHHHRAVHEGGFDVQMGTDGVPKFFDRRGRLIPEAPAPRFRGNVFALMTANRRSGADVSAETCVPCWHGERMDDDLVVDTLFQLGR</sequence>
<evidence type="ECO:0000313" key="4">
    <source>
        <dbReference type="EMBL" id="RFF31597.1"/>
    </source>
</evidence>
<reference evidence="4 5" key="1">
    <citation type="submission" date="2018-08" db="EMBL/GenBank/DDBJ databases">
        <title>Wenzhouxiangella salilacus sp. nov., a novel bacterium isolated from a saline lake in Xinjiang Province, China.</title>
        <authorList>
            <person name="Han S."/>
        </authorList>
    </citation>
    <scope>NUCLEOTIDE SEQUENCE [LARGE SCALE GENOMIC DNA]</scope>
    <source>
        <strain evidence="4 5">XDB06</strain>
    </source>
</reference>
<protein>
    <submittedName>
        <fullName evidence="4">HNH endonuclease</fullName>
    </submittedName>
</protein>
<evidence type="ECO:0000313" key="5">
    <source>
        <dbReference type="Proteomes" id="UP000260351"/>
    </source>
</evidence>
<feature type="region of interest" description="Disordered" evidence="2">
    <location>
        <begin position="200"/>
        <end position="222"/>
    </location>
</feature>
<dbReference type="GO" id="GO:0004519">
    <property type="term" value="F:endonuclease activity"/>
    <property type="evidence" value="ECO:0007669"/>
    <property type="project" value="UniProtKB-KW"/>
</dbReference>
<keyword evidence="4" id="KW-0540">Nuclease</keyword>
<dbReference type="EMBL" id="QUZK01000018">
    <property type="protein sequence ID" value="RFF31597.1"/>
    <property type="molecule type" value="Genomic_DNA"/>
</dbReference>
<dbReference type="InterPro" id="IPR002711">
    <property type="entry name" value="HNH"/>
</dbReference>